<dbReference type="PROSITE" id="PS50850">
    <property type="entry name" value="MFS"/>
    <property type="match status" value="1"/>
</dbReference>
<organism evidence="8 9">
    <name type="scientific">Corynebacterium variabile (strain DSM 44702 / CIP 107183 / JCM 12073 / NCIMB 30131)</name>
    <name type="common">Corynebacterium mooreparkense</name>
    <dbReference type="NCBI Taxonomy" id="858619"/>
    <lineage>
        <taxon>Bacteria</taxon>
        <taxon>Bacillati</taxon>
        <taxon>Actinomycetota</taxon>
        <taxon>Actinomycetes</taxon>
        <taxon>Mycobacteriales</taxon>
        <taxon>Corynebacteriaceae</taxon>
        <taxon>Corynebacterium</taxon>
    </lineage>
</organism>
<dbReference type="Proteomes" id="UP000006659">
    <property type="component" value="Chromosome"/>
</dbReference>
<dbReference type="SUPFAM" id="SSF103473">
    <property type="entry name" value="MFS general substrate transporter"/>
    <property type="match status" value="1"/>
</dbReference>
<dbReference type="GO" id="GO:0005886">
    <property type="term" value="C:plasma membrane"/>
    <property type="evidence" value="ECO:0007669"/>
    <property type="project" value="UniProtKB-SubCell"/>
</dbReference>
<dbReference type="InterPro" id="IPR050189">
    <property type="entry name" value="MFS_Efflux_Transporters"/>
</dbReference>
<keyword evidence="5 6" id="KW-0472">Membrane</keyword>
<evidence type="ECO:0000259" key="7">
    <source>
        <dbReference type="PROSITE" id="PS50850"/>
    </source>
</evidence>
<feature type="transmembrane region" description="Helical" evidence="6">
    <location>
        <begin position="323"/>
        <end position="350"/>
    </location>
</feature>
<reference evidence="8 9" key="1">
    <citation type="journal article" date="2011" name="BMC Genomics">
        <title>Complete genome sequence of Corynebacterium variabile DSM 44702 isolated from the surface of smear-ripened cheeses and insights into cheese ripening and flavor generation.</title>
        <authorList>
            <person name="Schroeder J."/>
            <person name="Maus I."/>
            <person name="Trost E."/>
            <person name="Tauch A."/>
        </authorList>
    </citation>
    <scope>NUCLEOTIDE SEQUENCE [LARGE SCALE GENOMIC DNA]</scope>
    <source>
        <strain evidence="9">DSM 44702 / JCM 12073 / NCIMB 30131</strain>
    </source>
</reference>
<feature type="transmembrane region" description="Helical" evidence="6">
    <location>
        <begin position="95"/>
        <end position="117"/>
    </location>
</feature>
<keyword evidence="4 6" id="KW-1133">Transmembrane helix</keyword>
<dbReference type="Pfam" id="PF07690">
    <property type="entry name" value="MFS_1"/>
    <property type="match status" value="1"/>
</dbReference>
<feature type="transmembrane region" description="Helical" evidence="6">
    <location>
        <begin position="70"/>
        <end position="89"/>
    </location>
</feature>
<dbReference type="Gene3D" id="1.20.1250.20">
    <property type="entry name" value="MFS general substrate transporter like domains"/>
    <property type="match status" value="2"/>
</dbReference>
<evidence type="ECO:0000256" key="1">
    <source>
        <dbReference type="ARBA" id="ARBA00004651"/>
    </source>
</evidence>
<evidence type="ECO:0000256" key="2">
    <source>
        <dbReference type="ARBA" id="ARBA00022475"/>
    </source>
</evidence>
<feature type="domain" description="Major facilitator superfamily (MFS) profile" evidence="7">
    <location>
        <begin position="4"/>
        <end position="380"/>
    </location>
</feature>
<evidence type="ECO:0000256" key="4">
    <source>
        <dbReference type="ARBA" id="ARBA00022989"/>
    </source>
</evidence>
<feature type="transmembrane region" description="Helical" evidence="6">
    <location>
        <begin position="202"/>
        <end position="223"/>
    </location>
</feature>
<dbReference type="RefSeq" id="WP_014010467.1">
    <property type="nucleotide sequence ID" value="NC_015859.1"/>
</dbReference>
<dbReference type="PANTHER" id="PTHR43124">
    <property type="entry name" value="PURINE EFFLUX PUMP PBUE"/>
    <property type="match status" value="1"/>
</dbReference>
<protein>
    <submittedName>
        <fullName evidence="8">Putative membrane protein</fullName>
    </submittedName>
</protein>
<evidence type="ECO:0000313" key="8">
    <source>
        <dbReference type="EMBL" id="AEK37311.1"/>
    </source>
</evidence>
<dbReference type="AlphaFoldDB" id="G0HFQ8"/>
<sequence length="392" mass="41208">MKKHLYLLMLTILVVVMSELQVAGMMPEIAADLGVSTSQVGLLVSMYALGMAVGGPLIAFAFRVTPPKKALLIVVGLYSVLEVLVPTIHEYWWLALLRIITGCLSGAAFGLSVTFGARLAESPAKIGEAVSIVLGGIMAGTVFGLPMSHFIAGQWGWQKSFYVLGGAALLLFIISLLALPTRDAASAEDATQDIRNLRSPRLWSRYLVSLLTIGAAYASFSYFTPLLEDSAGFSTGITTLILLAYGVFSFIGNLIVGKFADRHAVRVLRIGHGFLIVSFALLALFTEVQPVVLVMVLIVGAFGVTMNPPLVTRVAEVGGAGNMVSTIHTAVITMGGTLGTAVSAMTISVFGDDPAIAMWTGVAFAVLAAVVLALQTGTRSSGARQEEVVPTG</sequence>
<dbReference type="CDD" id="cd17324">
    <property type="entry name" value="MFS_NepI_like"/>
    <property type="match status" value="1"/>
</dbReference>
<evidence type="ECO:0000256" key="3">
    <source>
        <dbReference type="ARBA" id="ARBA00022692"/>
    </source>
</evidence>
<dbReference type="InterPro" id="IPR011701">
    <property type="entry name" value="MFS"/>
</dbReference>
<dbReference type="eggNOG" id="COG2814">
    <property type="taxonomic scope" value="Bacteria"/>
</dbReference>
<dbReference type="InterPro" id="IPR036259">
    <property type="entry name" value="MFS_trans_sf"/>
</dbReference>
<accession>G0HFQ8</accession>
<dbReference type="KEGG" id="cva:CVAR_1960"/>
<feature type="transmembrane region" description="Helical" evidence="6">
    <location>
        <begin position="235"/>
        <end position="255"/>
    </location>
</feature>
<evidence type="ECO:0000313" key="9">
    <source>
        <dbReference type="Proteomes" id="UP000006659"/>
    </source>
</evidence>
<gene>
    <name evidence="8" type="ordered locus">CVAR_1960</name>
</gene>
<dbReference type="STRING" id="858619.CVAR_1960"/>
<feature type="transmembrane region" description="Helical" evidence="6">
    <location>
        <begin position="129"/>
        <end position="149"/>
    </location>
</feature>
<dbReference type="InterPro" id="IPR020846">
    <property type="entry name" value="MFS_dom"/>
</dbReference>
<keyword evidence="2" id="KW-1003">Cell membrane</keyword>
<dbReference type="GO" id="GO:0022857">
    <property type="term" value="F:transmembrane transporter activity"/>
    <property type="evidence" value="ECO:0007669"/>
    <property type="project" value="InterPro"/>
</dbReference>
<dbReference type="PANTHER" id="PTHR43124:SF8">
    <property type="entry name" value="INNER MEMBRANE TRANSPORT PROTEIN YDHP"/>
    <property type="match status" value="1"/>
</dbReference>
<feature type="transmembrane region" description="Helical" evidence="6">
    <location>
        <begin position="356"/>
        <end position="374"/>
    </location>
</feature>
<dbReference type="HOGENOM" id="CLU_001265_61_2_11"/>
<feature type="transmembrane region" description="Helical" evidence="6">
    <location>
        <begin position="291"/>
        <end position="311"/>
    </location>
</feature>
<feature type="transmembrane region" description="Helical" evidence="6">
    <location>
        <begin position="161"/>
        <end position="181"/>
    </location>
</feature>
<feature type="transmembrane region" description="Helical" evidence="6">
    <location>
        <begin position="44"/>
        <end position="63"/>
    </location>
</feature>
<dbReference type="EMBL" id="CP002917">
    <property type="protein sequence ID" value="AEK37311.1"/>
    <property type="molecule type" value="Genomic_DNA"/>
</dbReference>
<keyword evidence="3 6" id="KW-0812">Transmembrane</keyword>
<name>G0HFQ8_CORVD</name>
<evidence type="ECO:0000256" key="6">
    <source>
        <dbReference type="SAM" id="Phobius"/>
    </source>
</evidence>
<feature type="transmembrane region" description="Helical" evidence="6">
    <location>
        <begin position="267"/>
        <end position="285"/>
    </location>
</feature>
<evidence type="ECO:0000256" key="5">
    <source>
        <dbReference type="ARBA" id="ARBA00023136"/>
    </source>
</evidence>
<comment type="subcellular location">
    <subcellularLocation>
        <location evidence="1">Cell membrane</location>
        <topology evidence="1">Multi-pass membrane protein</topology>
    </subcellularLocation>
</comment>
<proteinExistence type="predicted"/>